<keyword evidence="5" id="KW-1185">Reference proteome</keyword>
<dbReference type="Pfam" id="PF01408">
    <property type="entry name" value="GFO_IDH_MocA"/>
    <property type="match status" value="1"/>
</dbReference>
<reference evidence="4 5" key="1">
    <citation type="submission" date="2019-10" db="EMBL/GenBank/DDBJ databases">
        <title>Georgenia wutianyii sp. nov. and Georgenia yuyongxinii sp. nov. isolated from plateau pika (Ochotona curzoniae) in the Qinghai-Tibet plateau of China.</title>
        <authorList>
            <person name="Tian Z."/>
        </authorList>
    </citation>
    <scope>NUCLEOTIDE SEQUENCE [LARGE SCALE GENOMIC DNA]</scope>
    <source>
        <strain evidence="4 5">JCM 19765</strain>
    </source>
</reference>
<sequence>MIGDRPLRVGLMSFAHTHAAGYAQLLRDWPGVELLTTDPDGEGSAELRGAALAAELDVPYVPTYEDLLDRAPDAVVVCSENVNHRPLVELAARAGAHVLCEKPLATTVADAEAMVEACRAAGVFLMTAYPVRFAPSFAALRSLVDAGALGEVLLATGTNNGKVPAGRAWFTDPALAGGGALVDHTVHVADLLDALLERPLTRVRATVNHVLHADRPEVTAETGGLVSLTYAGGVEVVVDCSWSVPDEAPTWGGLTLEVFGTRGSAAIAPFSDRLDGFTPATGGAAWLPFGSNLDQLMLAAFLDGVRTGTPPQPDGGAGLRTVRAVVAAQESVRTGRPVDLEEPATTT</sequence>
<dbReference type="SUPFAM" id="SSF55347">
    <property type="entry name" value="Glyceraldehyde-3-phosphate dehydrogenase-like, C-terminal domain"/>
    <property type="match status" value="1"/>
</dbReference>
<evidence type="ECO:0000256" key="1">
    <source>
        <dbReference type="ARBA" id="ARBA00023027"/>
    </source>
</evidence>
<dbReference type="PANTHER" id="PTHR43377:SF1">
    <property type="entry name" value="BILIVERDIN REDUCTASE A"/>
    <property type="match status" value="1"/>
</dbReference>
<dbReference type="InterPro" id="IPR051450">
    <property type="entry name" value="Gfo/Idh/MocA_Oxidoreductases"/>
</dbReference>
<feature type="domain" description="Gfo/Idh/MocA-like oxidoreductase N-terminal" evidence="2">
    <location>
        <begin position="48"/>
        <end position="128"/>
    </location>
</feature>
<dbReference type="SUPFAM" id="SSF51735">
    <property type="entry name" value="NAD(P)-binding Rossmann-fold domains"/>
    <property type="match status" value="1"/>
</dbReference>
<dbReference type="InterPro" id="IPR055170">
    <property type="entry name" value="GFO_IDH_MocA-like_dom"/>
</dbReference>
<organism evidence="4 5">
    <name type="scientific">Georgenia subflava</name>
    <dbReference type="NCBI Taxonomy" id="1622177"/>
    <lineage>
        <taxon>Bacteria</taxon>
        <taxon>Bacillati</taxon>
        <taxon>Actinomycetota</taxon>
        <taxon>Actinomycetes</taxon>
        <taxon>Micrococcales</taxon>
        <taxon>Bogoriellaceae</taxon>
        <taxon>Georgenia</taxon>
    </lineage>
</organism>
<dbReference type="GO" id="GO:0000166">
    <property type="term" value="F:nucleotide binding"/>
    <property type="evidence" value="ECO:0007669"/>
    <property type="project" value="InterPro"/>
</dbReference>
<feature type="domain" description="GFO/IDH/MocA-like oxidoreductase" evidence="3">
    <location>
        <begin position="137"/>
        <end position="265"/>
    </location>
</feature>
<evidence type="ECO:0000259" key="3">
    <source>
        <dbReference type="Pfam" id="PF22725"/>
    </source>
</evidence>
<evidence type="ECO:0000313" key="4">
    <source>
        <dbReference type="EMBL" id="MPV36470.1"/>
    </source>
</evidence>
<comment type="caution">
    <text evidence="4">The sequence shown here is derived from an EMBL/GenBank/DDBJ whole genome shotgun (WGS) entry which is preliminary data.</text>
</comment>
<proteinExistence type="predicted"/>
<gene>
    <name evidence="4" type="ORF">GB881_05280</name>
</gene>
<dbReference type="Proteomes" id="UP000437709">
    <property type="component" value="Unassembled WGS sequence"/>
</dbReference>
<dbReference type="InterPro" id="IPR036291">
    <property type="entry name" value="NAD(P)-bd_dom_sf"/>
</dbReference>
<protein>
    <submittedName>
        <fullName evidence="4">Gfo/Idh/MocA family oxidoreductase</fullName>
    </submittedName>
</protein>
<dbReference type="Gene3D" id="3.30.360.10">
    <property type="entry name" value="Dihydrodipicolinate Reductase, domain 2"/>
    <property type="match status" value="1"/>
</dbReference>
<dbReference type="AlphaFoldDB" id="A0A6N7EEL6"/>
<dbReference type="EMBL" id="WHPC01000012">
    <property type="protein sequence ID" value="MPV36470.1"/>
    <property type="molecule type" value="Genomic_DNA"/>
</dbReference>
<dbReference type="PANTHER" id="PTHR43377">
    <property type="entry name" value="BILIVERDIN REDUCTASE A"/>
    <property type="match status" value="1"/>
</dbReference>
<evidence type="ECO:0000313" key="5">
    <source>
        <dbReference type="Proteomes" id="UP000437709"/>
    </source>
</evidence>
<keyword evidence="1" id="KW-0520">NAD</keyword>
<dbReference type="OrthoDB" id="9792085at2"/>
<dbReference type="RefSeq" id="WP_152193324.1">
    <property type="nucleotide sequence ID" value="NZ_VUKD01000001.1"/>
</dbReference>
<dbReference type="Gene3D" id="3.40.50.720">
    <property type="entry name" value="NAD(P)-binding Rossmann-like Domain"/>
    <property type="match status" value="1"/>
</dbReference>
<name>A0A6N7EEL6_9MICO</name>
<evidence type="ECO:0000259" key="2">
    <source>
        <dbReference type="Pfam" id="PF01408"/>
    </source>
</evidence>
<accession>A0A6N7EEL6</accession>
<dbReference type="InterPro" id="IPR000683">
    <property type="entry name" value="Gfo/Idh/MocA-like_OxRdtase_N"/>
</dbReference>
<dbReference type="Pfam" id="PF22725">
    <property type="entry name" value="GFO_IDH_MocA_C3"/>
    <property type="match status" value="1"/>
</dbReference>